<evidence type="ECO:0000256" key="4">
    <source>
        <dbReference type="ARBA" id="ARBA00022989"/>
    </source>
</evidence>
<name>A0A7Y9ZAQ1_9MICO</name>
<proteinExistence type="predicted"/>
<dbReference type="InterPro" id="IPR019108">
    <property type="entry name" value="Caa3_assmbl_CtaG-rel"/>
</dbReference>
<sequence>MPTLTVWTLLSSWVFDPLGVSLATVLACLYGALLWQAHRRGISWSKARSTAFFVMGPATLVFATCGGLAAYRSTLFWVAAVQAGVLSAVVPMGLALGDPLALARAAWGEVGAGRLLRLLRSPVARVLMFPLVSSLLAMVSLIVVFLTRYFALSTSSMPVRELLYAQLLVTGSLVVLPILGEEMLPAWCTHPVRVLFAFVDGLLDAVPGVFIFFAPTLLTRGVPGLTDRSWGPTPAWDQQLGGGALITVTELVGLPVLAAIITAWVRADKAEARAVDAALDARDAASGDSELTAPWWASDPRYSDRSD</sequence>
<feature type="transmembrane region" description="Helical" evidence="7">
    <location>
        <begin position="126"/>
        <end position="150"/>
    </location>
</feature>
<gene>
    <name evidence="8" type="ORF">BKA03_001840</name>
</gene>
<dbReference type="GO" id="GO:0005886">
    <property type="term" value="C:plasma membrane"/>
    <property type="evidence" value="ECO:0007669"/>
    <property type="project" value="UniProtKB-SubCell"/>
</dbReference>
<dbReference type="RefSeq" id="WP_179398068.1">
    <property type="nucleotide sequence ID" value="NZ_JACBZO010000001.1"/>
</dbReference>
<keyword evidence="5 7" id="KW-0472">Membrane</keyword>
<evidence type="ECO:0000313" key="8">
    <source>
        <dbReference type="EMBL" id="NYI41721.1"/>
    </source>
</evidence>
<comment type="subcellular location">
    <subcellularLocation>
        <location evidence="1">Cell membrane</location>
        <topology evidence="1">Multi-pass membrane protein</topology>
    </subcellularLocation>
</comment>
<dbReference type="Proteomes" id="UP000547973">
    <property type="component" value="Unassembled WGS sequence"/>
</dbReference>
<dbReference type="EMBL" id="JACBZO010000001">
    <property type="protein sequence ID" value="NYI41721.1"/>
    <property type="molecule type" value="Genomic_DNA"/>
</dbReference>
<evidence type="ECO:0000313" key="9">
    <source>
        <dbReference type="Proteomes" id="UP000547973"/>
    </source>
</evidence>
<feature type="transmembrane region" description="Helical" evidence="7">
    <location>
        <begin position="238"/>
        <end position="265"/>
    </location>
</feature>
<organism evidence="8 9">
    <name type="scientific">Demequina lutea</name>
    <dbReference type="NCBI Taxonomy" id="431489"/>
    <lineage>
        <taxon>Bacteria</taxon>
        <taxon>Bacillati</taxon>
        <taxon>Actinomycetota</taxon>
        <taxon>Actinomycetes</taxon>
        <taxon>Micrococcales</taxon>
        <taxon>Demequinaceae</taxon>
        <taxon>Demequina</taxon>
    </lineage>
</organism>
<feature type="region of interest" description="Disordered" evidence="6">
    <location>
        <begin position="283"/>
        <end position="307"/>
    </location>
</feature>
<feature type="transmembrane region" description="Helical" evidence="7">
    <location>
        <begin position="50"/>
        <end position="69"/>
    </location>
</feature>
<evidence type="ECO:0000256" key="7">
    <source>
        <dbReference type="SAM" id="Phobius"/>
    </source>
</evidence>
<evidence type="ECO:0000256" key="5">
    <source>
        <dbReference type="ARBA" id="ARBA00023136"/>
    </source>
</evidence>
<protein>
    <submittedName>
        <fullName evidence="8">Putative copper resistance protein D</fullName>
    </submittedName>
</protein>
<feature type="transmembrane region" description="Helical" evidence="7">
    <location>
        <begin position="192"/>
        <end position="218"/>
    </location>
</feature>
<dbReference type="Pfam" id="PF09678">
    <property type="entry name" value="Caa3_CtaG"/>
    <property type="match status" value="1"/>
</dbReference>
<evidence type="ECO:0000256" key="3">
    <source>
        <dbReference type="ARBA" id="ARBA00022692"/>
    </source>
</evidence>
<dbReference type="AlphaFoldDB" id="A0A7Y9ZAQ1"/>
<feature type="transmembrane region" description="Helical" evidence="7">
    <location>
        <begin position="20"/>
        <end position="38"/>
    </location>
</feature>
<keyword evidence="4 7" id="KW-1133">Transmembrane helix</keyword>
<accession>A0A7Y9ZAQ1</accession>
<feature type="transmembrane region" description="Helical" evidence="7">
    <location>
        <begin position="75"/>
        <end position="96"/>
    </location>
</feature>
<evidence type="ECO:0000256" key="6">
    <source>
        <dbReference type="SAM" id="MobiDB-lite"/>
    </source>
</evidence>
<keyword evidence="3 7" id="KW-0812">Transmembrane</keyword>
<evidence type="ECO:0000256" key="1">
    <source>
        <dbReference type="ARBA" id="ARBA00004651"/>
    </source>
</evidence>
<reference evidence="8 9" key="1">
    <citation type="submission" date="2020-07" db="EMBL/GenBank/DDBJ databases">
        <title>Sequencing the genomes of 1000 actinobacteria strains.</title>
        <authorList>
            <person name="Klenk H.-P."/>
        </authorList>
    </citation>
    <scope>NUCLEOTIDE SEQUENCE [LARGE SCALE GENOMIC DNA]</scope>
    <source>
        <strain evidence="8 9">DSM 19970</strain>
    </source>
</reference>
<keyword evidence="2" id="KW-1003">Cell membrane</keyword>
<feature type="transmembrane region" description="Helical" evidence="7">
    <location>
        <begin position="162"/>
        <end position="180"/>
    </location>
</feature>
<keyword evidence="9" id="KW-1185">Reference proteome</keyword>
<comment type="caution">
    <text evidence="8">The sequence shown here is derived from an EMBL/GenBank/DDBJ whole genome shotgun (WGS) entry which is preliminary data.</text>
</comment>
<evidence type="ECO:0000256" key="2">
    <source>
        <dbReference type="ARBA" id="ARBA00022475"/>
    </source>
</evidence>